<sequence length="136" mass="14837">MINSTTMIPGNRRTMAKILTTLFTTFLIICHCNAGVLPPKIILGSISPSVSTPLPSGKCEYNGKYYDPGVIKKEKNGDCVSDITCMEGGVISIGDSSGCWGSMDKEVAELLKRIADMSKNHETTPKITTPLLFMYW</sequence>
<dbReference type="EnsemblMetazoa" id="G23672.2">
    <property type="protein sequence ID" value="G23672.2:cds"/>
    <property type="gene ID" value="G23672"/>
</dbReference>
<protein>
    <submittedName>
        <fullName evidence="1">Uncharacterized protein</fullName>
    </submittedName>
</protein>
<accession>A0A8W8KHX4</accession>
<reference evidence="1" key="1">
    <citation type="submission" date="2022-08" db="UniProtKB">
        <authorList>
            <consortium name="EnsemblMetazoa"/>
        </authorList>
    </citation>
    <scope>IDENTIFICATION</scope>
    <source>
        <strain evidence="1">05x7-T-G4-1.051#20</strain>
    </source>
</reference>
<dbReference type="AlphaFoldDB" id="A0A8W8KHX4"/>
<proteinExistence type="predicted"/>
<dbReference type="Proteomes" id="UP000005408">
    <property type="component" value="Unassembled WGS sequence"/>
</dbReference>
<dbReference type="EnsemblMetazoa" id="G23672.1">
    <property type="protein sequence ID" value="G23672.1:cds"/>
    <property type="gene ID" value="G23672"/>
</dbReference>
<organism evidence="1 2">
    <name type="scientific">Magallana gigas</name>
    <name type="common">Pacific oyster</name>
    <name type="synonym">Crassostrea gigas</name>
    <dbReference type="NCBI Taxonomy" id="29159"/>
    <lineage>
        <taxon>Eukaryota</taxon>
        <taxon>Metazoa</taxon>
        <taxon>Spiralia</taxon>
        <taxon>Lophotrochozoa</taxon>
        <taxon>Mollusca</taxon>
        <taxon>Bivalvia</taxon>
        <taxon>Autobranchia</taxon>
        <taxon>Pteriomorphia</taxon>
        <taxon>Ostreida</taxon>
        <taxon>Ostreoidea</taxon>
        <taxon>Ostreidae</taxon>
        <taxon>Magallana</taxon>
    </lineage>
</organism>
<evidence type="ECO:0000313" key="2">
    <source>
        <dbReference type="Proteomes" id="UP000005408"/>
    </source>
</evidence>
<evidence type="ECO:0000313" key="1">
    <source>
        <dbReference type="EnsemblMetazoa" id="G23672.1:cds"/>
    </source>
</evidence>
<name>A0A8W8KHX4_MAGGI</name>
<keyword evidence="2" id="KW-1185">Reference proteome</keyword>